<dbReference type="InterPro" id="IPR016135">
    <property type="entry name" value="UBQ-conjugating_enzyme/RWD"/>
</dbReference>
<dbReference type="EMBL" id="DS989727">
    <property type="protein sequence ID" value="EEA05406.1"/>
    <property type="molecule type" value="Genomic_DNA"/>
</dbReference>
<dbReference type="eggNOG" id="KOG0420">
    <property type="taxonomic scope" value="Eukaryota"/>
</dbReference>
<dbReference type="STRING" id="441375.B6AC53"/>
<sequence length="171" mass="19845">MSLNLCVEPSLLRLQKEFEQLDLPDYCILRIGDEKYIELSGQIEYYDFDLIGDLLSKYRCFSVYITPQEGYWKNRCIEFNFKIPPGYPHVAPKVKCLTKLFHPNIDENGNICLNCLREDWKPILSITIIICGLLNLLIEPSTTDPLNKEAADIININPILFQETNNKLFNI</sequence>
<evidence type="ECO:0000256" key="4">
    <source>
        <dbReference type="RuleBase" id="RU362109"/>
    </source>
</evidence>
<dbReference type="OMA" id="VCINIIR"/>
<protein>
    <submittedName>
        <fullName evidence="6">Ubiquitin-conjugating enzyme family protein</fullName>
        <ecNumber evidence="6">6.3.2.19</ecNumber>
    </submittedName>
</protein>
<dbReference type="SUPFAM" id="SSF54495">
    <property type="entry name" value="UBC-like"/>
    <property type="match status" value="1"/>
</dbReference>
<accession>B6AC53</accession>
<feature type="active site" description="Glycyl thioester intermediate" evidence="3">
    <location>
        <position position="112"/>
    </location>
</feature>
<dbReference type="InterPro" id="IPR000608">
    <property type="entry name" value="UBC"/>
</dbReference>
<dbReference type="Pfam" id="PF00179">
    <property type="entry name" value="UQ_con"/>
    <property type="match status" value="1"/>
</dbReference>
<evidence type="ECO:0000313" key="7">
    <source>
        <dbReference type="Proteomes" id="UP000001460"/>
    </source>
</evidence>
<keyword evidence="2 4" id="KW-0833">Ubl conjugation pathway</keyword>
<organism evidence="6 7">
    <name type="scientific">Cryptosporidium muris (strain RN66)</name>
    <dbReference type="NCBI Taxonomy" id="441375"/>
    <lineage>
        <taxon>Eukaryota</taxon>
        <taxon>Sar</taxon>
        <taxon>Alveolata</taxon>
        <taxon>Apicomplexa</taxon>
        <taxon>Conoidasida</taxon>
        <taxon>Coccidia</taxon>
        <taxon>Eucoccidiorida</taxon>
        <taxon>Eimeriorina</taxon>
        <taxon>Cryptosporidiidae</taxon>
        <taxon>Cryptosporidium</taxon>
    </lineage>
</organism>
<dbReference type="OrthoDB" id="10249039at2759"/>
<evidence type="ECO:0000256" key="1">
    <source>
        <dbReference type="ARBA" id="ARBA00022679"/>
    </source>
</evidence>
<gene>
    <name evidence="6" type="ORF">CMU_024110</name>
</gene>
<dbReference type="GO" id="GO:0016874">
    <property type="term" value="F:ligase activity"/>
    <property type="evidence" value="ECO:0007669"/>
    <property type="project" value="UniProtKB-KW"/>
</dbReference>
<keyword evidence="4" id="KW-0547">Nucleotide-binding</keyword>
<dbReference type="GO" id="GO:0005524">
    <property type="term" value="F:ATP binding"/>
    <property type="evidence" value="ECO:0007669"/>
    <property type="project" value="UniProtKB-UniRule"/>
</dbReference>
<evidence type="ECO:0000256" key="3">
    <source>
        <dbReference type="PROSITE-ProRule" id="PRU10133"/>
    </source>
</evidence>
<keyword evidence="6" id="KW-0436">Ligase</keyword>
<keyword evidence="7" id="KW-1185">Reference proteome</keyword>
<name>B6AC53_CRYMR</name>
<keyword evidence="4" id="KW-0067">ATP-binding</keyword>
<dbReference type="Proteomes" id="UP000001460">
    <property type="component" value="Unassembled WGS sequence"/>
</dbReference>
<reference evidence="6" key="1">
    <citation type="submission" date="2008-06" db="EMBL/GenBank/DDBJ databases">
        <authorList>
            <person name="Lorenzi H."/>
            <person name="Inman J."/>
            <person name="Miller J."/>
            <person name="Schobel S."/>
            <person name="Amedeo P."/>
            <person name="Caler E.V."/>
            <person name="da Silva J."/>
        </authorList>
    </citation>
    <scope>NUCLEOTIDE SEQUENCE [LARGE SCALE GENOMIC DNA]</scope>
    <source>
        <strain evidence="6">RN66</strain>
    </source>
</reference>
<comment type="similarity">
    <text evidence="4">Belongs to the ubiquitin-conjugating enzyme family.</text>
</comment>
<dbReference type="RefSeq" id="XP_002139755.1">
    <property type="nucleotide sequence ID" value="XM_002139719.1"/>
</dbReference>
<dbReference type="EC" id="6.3.2.19" evidence="6"/>
<dbReference type="AlphaFoldDB" id="B6AC53"/>
<dbReference type="InterPro" id="IPR023313">
    <property type="entry name" value="UBQ-conjugating_AS"/>
</dbReference>
<evidence type="ECO:0000256" key="2">
    <source>
        <dbReference type="ARBA" id="ARBA00022786"/>
    </source>
</evidence>
<feature type="domain" description="UBC core" evidence="5">
    <location>
        <begin position="9"/>
        <end position="171"/>
    </location>
</feature>
<dbReference type="PANTHER" id="PTHR24068">
    <property type="entry name" value="UBIQUITIN-CONJUGATING ENZYME E2"/>
    <property type="match status" value="1"/>
</dbReference>
<dbReference type="PROSITE" id="PS00183">
    <property type="entry name" value="UBC_1"/>
    <property type="match status" value="1"/>
</dbReference>
<evidence type="ECO:0000259" key="5">
    <source>
        <dbReference type="PROSITE" id="PS50127"/>
    </source>
</evidence>
<dbReference type="GO" id="GO:0016740">
    <property type="term" value="F:transferase activity"/>
    <property type="evidence" value="ECO:0007669"/>
    <property type="project" value="UniProtKB-KW"/>
</dbReference>
<proteinExistence type="inferred from homology"/>
<evidence type="ECO:0000313" key="6">
    <source>
        <dbReference type="EMBL" id="EEA05406.1"/>
    </source>
</evidence>
<dbReference type="PROSITE" id="PS50127">
    <property type="entry name" value="UBC_2"/>
    <property type="match status" value="1"/>
</dbReference>
<dbReference type="GeneID" id="6995100"/>
<dbReference type="VEuPathDB" id="CryptoDB:CMU_024110"/>
<dbReference type="CDD" id="cd23794">
    <property type="entry name" value="UBCc_UBE2F_UBE2M"/>
    <property type="match status" value="1"/>
</dbReference>
<dbReference type="SMART" id="SM00212">
    <property type="entry name" value="UBCc"/>
    <property type="match status" value="1"/>
</dbReference>
<keyword evidence="1" id="KW-0808">Transferase</keyword>
<dbReference type="Gene3D" id="3.10.110.10">
    <property type="entry name" value="Ubiquitin Conjugating Enzyme"/>
    <property type="match status" value="1"/>
</dbReference>